<dbReference type="Gene3D" id="2.70.98.70">
    <property type="match status" value="1"/>
</dbReference>
<keyword evidence="3" id="KW-0574">Periplasm</keyword>
<dbReference type="InterPro" id="IPR012480">
    <property type="entry name" value="Hepar_II_III_C"/>
</dbReference>
<dbReference type="InterPro" id="IPR008929">
    <property type="entry name" value="Chondroitin_lyas"/>
</dbReference>
<evidence type="ECO:0000256" key="2">
    <source>
        <dbReference type="ARBA" id="ARBA00022729"/>
    </source>
</evidence>
<dbReference type="RefSeq" id="WP_018473665.1">
    <property type="nucleotide sequence ID" value="NZ_BMWX01000010.1"/>
</dbReference>
<comment type="subcellular location">
    <subcellularLocation>
        <location evidence="1">Periplasm</location>
    </subcellularLocation>
</comment>
<feature type="domain" description="Alginate lyase" evidence="5">
    <location>
        <begin position="70"/>
        <end position="292"/>
    </location>
</feature>
<accession>A0A918QC44</accession>
<keyword evidence="4" id="KW-0456">Lyase</keyword>
<organism evidence="7 8">
    <name type="scientific">Echinicola pacifica</name>
    <dbReference type="NCBI Taxonomy" id="346377"/>
    <lineage>
        <taxon>Bacteria</taxon>
        <taxon>Pseudomonadati</taxon>
        <taxon>Bacteroidota</taxon>
        <taxon>Cytophagia</taxon>
        <taxon>Cytophagales</taxon>
        <taxon>Cyclobacteriaceae</taxon>
        <taxon>Echinicola</taxon>
    </lineage>
</organism>
<dbReference type="SUPFAM" id="SSF48230">
    <property type="entry name" value="Chondroitin AC/alginate lyase"/>
    <property type="match status" value="1"/>
</dbReference>
<dbReference type="Pfam" id="PF05426">
    <property type="entry name" value="Alginate_lyase"/>
    <property type="match status" value="1"/>
</dbReference>
<evidence type="ECO:0000313" key="8">
    <source>
        <dbReference type="Proteomes" id="UP000619457"/>
    </source>
</evidence>
<proteinExistence type="predicted"/>
<feature type="domain" description="Heparinase II/III-like C-terminal" evidence="6">
    <location>
        <begin position="376"/>
        <end position="642"/>
    </location>
</feature>
<comment type="caution">
    <text evidence="7">The sequence shown here is derived from an EMBL/GenBank/DDBJ whole genome shotgun (WGS) entry which is preliminary data.</text>
</comment>
<sequence>MHYAVAWTLLLWLSIGASFGQGAIPSAESHLLLTQSGRDLYTELAKRSPKALTQIEKMKRNLAELIAQPLQVPLPKDAGGGYTHEQHKANQKAIFEAGVLYKLTGEDKYAEHCKQLLDAYAAMYKSLPLHPEKKEQTPGKLFWQSLNDAVWLVYSVQGFDAIKSYLSPVEREYLKTELFEPYVHFLSVDGEETFNKIHNHGTWALAAVGMAGYSLEEDDWVQMALKGSAADGSGGFLNQLNQLFSPDGYYTEGPYYQRYALMPFVVFAQAIANNNPDLEIFEYRNGILIKAIYAAIDLTYNGHFFPINDALKEKNLTTSEMVFGIDIAYKETGDPRLLSIAAYQGSFAPIDAGFETMAALTKSEAIPYDYNSIRFRDGKEGEEGGLAIFRPYSANSKDDAALIYKYTSQGMGHGHFDKLTWLFYDNGNEVIRDYGAARFLNIEAKYGGHYLKENNTWAKQSIAHTTVVVDEKSHFEGKYKVASAAYPTEILYDVSEPNLQVASAELAEVYPGVKFIRTMALVQDEAFEYPLVLDLFEVESEEAHQYDLPLYFNGQFIHLNSPIQAHQNQLKPLGNAEGYEHLWNLGEAQANAELTQFTWLLNDRFYTWSSQTDSDDKLILVELGAHDPDFSLRNERGLVLRTQSEGKHYFLSALETHGTFDAKNEVTVNASNQILELKLITRGAEKIIQVMTKDSGIREFKIN</sequence>
<evidence type="ECO:0000256" key="1">
    <source>
        <dbReference type="ARBA" id="ARBA00004418"/>
    </source>
</evidence>
<evidence type="ECO:0000259" key="6">
    <source>
        <dbReference type="Pfam" id="PF07940"/>
    </source>
</evidence>
<dbReference type="Proteomes" id="UP000619457">
    <property type="component" value="Unassembled WGS sequence"/>
</dbReference>
<name>A0A918QC44_9BACT</name>
<dbReference type="EMBL" id="BMWX01000010">
    <property type="protein sequence ID" value="GGZ41075.1"/>
    <property type="molecule type" value="Genomic_DNA"/>
</dbReference>
<dbReference type="InterPro" id="IPR008397">
    <property type="entry name" value="Alginate_lyase_dom"/>
</dbReference>
<evidence type="ECO:0000256" key="3">
    <source>
        <dbReference type="ARBA" id="ARBA00022764"/>
    </source>
</evidence>
<dbReference type="Pfam" id="PF07940">
    <property type="entry name" value="Hepar_II_III_C"/>
    <property type="match status" value="1"/>
</dbReference>
<protein>
    <recommendedName>
        <fullName evidence="9">Alginate lyase</fullName>
    </recommendedName>
</protein>
<evidence type="ECO:0008006" key="9">
    <source>
        <dbReference type="Google" id="ProtNLM"/>
    </source>
</evidence>
<gene>
    <name evidence="7" type="ORF">GCM10007049_38000</name>
</gene>
<reference evidence="7" key="1">
    <citation type="journal article" date="2014" name="Int. J. Syst. Evol. Microbiol.">
        <title>Complete genome sequence of Corynebacterium casei LMG S-19264T (=DSM 44701T), isolated from a smear-ripened cheese.</title>
        <authorList>
            <consortium name="US DOE Joint Genome Institute (JGI-PGF)"/>
            <person name="Walter F."/>
            <person name="Albersmeier A."/>
            <person name="Kalinowski J."/>
            <person name="Ruckert C."/>
        </authorList>
    </citation>
    <scope>NUCLEOTIDE SEQUENCE</scope>
    <source>
        <strain evidence="7">KCTC 12368</strain>
    </source>
</reference>
<evidence type="ECO:0000256" key="4">
    <source>
        <dbReference type="ARBA" id="ARBA00023239"/>
    </source>
</evidence>
<dbReference type="AlphaFoldDB" id="A0A918QC44"/>
<keyword evidence="8" id="KW-1185">Reference proteome</keyword>
<dbReference type="Gene3D" id="1.50.10.100">
    <property type="entry name" value="Chondroitin AC/alginate lyase"/>
    <property type="match status" value="1"/>
</dbReference>
<reference evidence="7" key="2">
    <citation type="submission" date="2020-09" db="EMBL/GenBank/DDBJ databases">
        <authorList>
            <person name="Sun Q."/>
            <person name="Kim S."/>
        </authorList>
    </citation>
    <scope>NUCLEOTIDE SEQUENCE</scope>
    <source>
        <strain evidence="7">KCTC 12368</strain>
    </source>
</reference>
<dbReference type="PANTHER" id="PTHR39210">
    <property type="entry name" value="HEPARIN-SULFATE LYASE"/>
    <property type="match status" value="1"/>
</dbReference>
<evidence type="ECO:0000259" key="5">
    <source>
        <dbReference type="Pfam" id="PF05426"/>
    </source>
</evidence>
<keyword evidence="2" id="KW-0732">Signal</keyword>
<dbReference type="GO" id="GO:0016829">
    <property type="term" value="F:lyase activity"/>
    <property type="evidence" value="ECO:0007669"/>
    <property type="project" value="UniProtKB-KW"/>
</dbReference>
<evidence type="ECO:0000313" key="7">
    <source>
        <dbReference type="EMBL" id="GGZ41075.1"/>
    </source>
</evidence>
<dbReference type="PANTHER" id="PTHR39210:SF1">
    <property type="entry name" value="HEPARIN-SULFATE LYASE"/>
    <property type="match status" value="1"/>
</dbReference>
<dbReference type="GO" id="GO:0042597">
    <property type="term" value="C:periplasmic space"/>
    <property type="evidence" value="ECO:0007669"/>
    <property type="project" value="UniProtKB-SubCell"/>
</dbReference>